<evidence type="ECO:0000256" key="1">
    <source>
        <dbReference type="SAM" id="SignalP"/>
    </source>
</evidence>
<evidence type="ECO:0000313" key="2">
    <source>
        <dbReference type="EMBL" id="CEG48066.1"/>
    </source>
</evidence>
<dbReference type="OrthoDB" id="125808at2759"/>
<organism evidence="2 3">
    <name type="scientific">Plasmopara halstedii</name>
    <name type="common">Downy mildew of sunflower</name>
    <dbReference type="NCBI Taxonomy" id="4781"/>
    <lineage>
        <taxon>Eukaryota</taxon>
        <taxon>Sar</taxon>
        <taxon>Stramenopiles</taxon>
        <taxon>Oomycota</taxon>
        <taxon>Peronosporomycetes</taxon>
        <taxon>Peronosporales</taxon>
        <taxon>Peronosporaceae</taxon>
        <taxon>Plasmopara</taxon>
    </lineage>
</organism>
<accession>A0A0P1B226</accession>
<keyword evidence="1" id="KW-0732">Signal</keyword>
<keyword evidence="3" id="KW-1185">Reference proteome</keyword>
<proteinExistence type="predicted"/>
<name>A0A0P1B226_PLAHL</name>
<dbReference type="RefSeq" id="XP_024584435.1">
    <property type="nucleotide sequence ID" value="XM_024719103.1"/>
</dbReference>
<dbReference type="AlphaFoldDB" id="A0A0P1B226"/>
<evidence type="ECO:0000313" key="3">
    <source>
        <dbReference type="Proteomes" id="UP000054928"/>
    </source>
</evidence>
<sequence>MGLVFCSRTGYYSLSFVMLLLHVGEISSDLQNSQFLTGSMTQLIVSLSTMNPDFVALAYGIKECIGLKQLVLESEFDSGDVIDQAAQHIAEGNGVSQHSRHIEPLYLRIREQVQLGEVDIRY</sequence>
<dbReference type="GeneID" id="36400597"/>
<reference evidence="3" key="1">
    <citation type="submission" date="2014-09" db="EMBL/GenBank/DDBJ databases">
        <authorList>
            <person name="Sharma Rahul"/>
            <person name="Thines Marco"/>
        </authorList>
    </citation>
    <scope>NUCLEOTIDE SEQUENCE [LARGE SCALE GENOMIC DNA]</scope>
</reference>
<feature type="signal peptide" evidence="1">
    <location>
        <begin position="1"/>
        <end position="28"/>
    </location>
</feature>
<dbReference type="Proteomes" id="UP000054928">
    <property type="component" value="Unassembled WGS sequence"/>
</dbReference>
<feature type="chain" id="PRO_5006059121" evidence="1">
    <location>
        <begin position="29"/>
        <end position="122"/>
    </location>
</feature>
<protein>
    <submittedName>
        <fullName evidence="2">Uncharacterized protein</fullName>
    </submittedName>
</protein>
<dbReference type="EMBL" id="CCYD01002887">
    <property type="protein sequence ID" value="CEG48066.1"/>
    <property type="molecule type" value="Genomic_DNA"/>
</dbReference>